<dbReference type="PIRSF" id="PIRSF008546">
    <property type="entry name" value="UCP008546"/>
    <property type="match status" value="1"/>
</dbReference>
<gene>
    <name evidence="1" type="ORF">DMO24_07200</name>
</gene>
<proteinExistence type="predicted"/>
<evidence type="ECO:0000313" key="2">
    <source>
        <dbReference type="Proteomes" id="UP000247602"/>
    </source>
</evidence>
<dbReference type="InterPro" id="IPR014937">
    <property type="entry name" value="DUF1810"/>
</dbReference>
<dbReference type="InterPro" id="IPR036287">
    <property type="entry name" value="Rv1873-like_sf"/>
</dbReference>
<organism evidence="1 2">
    <name type="scientific">Modestobacter versicolor</name>
    <dbReference type="NCBI Taxonomy" id="429133"/>
    <lineage>
        <taxon>Bacteria</taxon>
        <taxon>Bacillati</taxon>
        <taxon>Actinomycetota</taxon>
        <taxon>Actinomycetes</taxon>
        <taxon>Geodermatophilales</taxon>
        <taxon>Geodermatophilaceae</taxon>
        <taxon>Modestobacter</taxon>
    </lineage>
</organism>
<dbReference type="OrthoDB" id="9801870at2"/>
<accession>A0A323VCX7</accession>
<dbReference type="Gene3D" id="1.25.40.380">
    <property type="entry name" value="Protein of unknown function DUF1810"/>
    <property type="match status" value="1"/>
</dbReference>
<reference evidence="1 2" key="1">
    <citation type="submission" date="2018-06" db="EMBL/GenBank/DDBJ databases">
        <title>Draft genome sequence of Modestobacter versicolor CP153-2.</title>
        <authorList>
            <person name="Gundlapally S.R."/>
        </authorList>
    </citation>
    <scope>NUCLEOTIDE SEQUENCE [LARGE SCALE GENOMIC DNA]</scope>
    <source>
        <strain evidence="1 2">CP153-2</strain>
    </source>
</reference>
<keyword evidence="2" id="KW-1185">Reference proteome</keyword>
<name>A0A323VCX7_9ACTN</name>
<dbReference type="EMBL" id="QKNV01000052">
    <property type="protein sequence ID" value="PZA22030.1"/>
    <property type="molecule type" value="Genomic_DNA"/>
</dbReference>
<sequence length="167" mass="18079">MWLCGHPRAAVLPAEYTSGRHAGRVTDHRDPSDLQRFVEAQEDGTYEQALAELRAGRKRSHWMWFVFPQVAGLGRSAMAQRYAIDGAAEARAYLAHPVLGPRLRACAEALTGLDGADPVAVLGGIDAQKLRSSMTLFAAVAPDEPVFAAVLDQYFGGARDEATTSRL</sequence>
<dbReference type="SUPFAM" id="SSF140736">
    <property type="entry name" value="Rv1873-like"/>
    <property type="match status" value="1"/>
</dbReference>
<dbReference type="Proteomes" id="UP000247602">
    <property type="component" value="Unassembled WGS sequence"/>
</dbReference>
<dbReference type="Pfam" id="PF08837">
    <property type="entry name" value="DUF1810"/>
    <property type="match status" value="1"/>
</dbReference>
<dbReference type="AlphaFoldDB" id="A0A323VCX7"/>
<protein>
    <submittedName>
        <fullName evidence="1">DUF1810 domain-containing protein</fullName>
    </submittedName>
</protein>
<comment type="caution">
    <text evidence="1">The sequence shown here is derived from an EMBL/GenBank/DDBJ whole genome shotgun (WGS) entry which is preliminary data.</text>
</comment>
<evidence type="ECO:0000313" key="1">
    <source>
        <dbReference type="EMBL" id="PZA22030.1"/>
    </source>
</evidence>